<feature type="transmembrane region" description="Helical" evidence="8">
    <location>
        <begin position="304"/>
        <end position="322"/>
    </location>
</feature>
<feature type="transmembrane region" description="Helical" evidence="8">
    <location>
        <begin position="266"/>
        <end position="284"/>
    </location>
</feature>
<name>A0AAV2QBF5_MEGNR</name>
<comment type="caution">
    <text evidence="10">The sequence shown here is derived from an EMBL/GenBank/DDBJ whole genome shotgun (WGS) entry which is preliminary data.</text>
</comment>
<comment type="similarity">
    <text evidence="2">Belongs to the bile acid:sodium symporter (BASS) (TC 2.A.28) family.</text>
</comment>
<gene>
    <name evidence="10" type="ORF">MNOR_LOCUS9253</name>
</gene>
<dbReference type="InterPro" id="IPR002657">
    <property type="entry name" value="BilAc:Na_symport/Acr3"/>
</dbReference>
<feature type="transmembrane region" description="Helical" evidence="8">
    <location>
        <begin position="426"/>
        <end position="447"/>
    </location>
</feature>
<dbReference type="GO" id="GO:0016020">
    <property type="term" value="C:membrane"/>
    <property type="evidence" value="ECO:0007669"/>
    <property type="project" value="UniProtKB-SubCell"/>
</dbReference>
<feature type="transmembrane region" description="Helical" evidence="8">
    <location>
        <begin position="207"/>
        <end position="229"/>
    </location>
</feature>
<feature type="transmembrane region" description="Helical" evidence="8">
    <location>
        <begin position="235"/>
        <end position="254"/>
    </location>
</feature>
<dbReference type="PANTHER" id="PTHR10361:SF28">
    <property type="entry name" value="P3 PROTEIN-RELATED"/>
    <property type="match status" value="1"/>
</dbReference>
<feature type="chain" id="PRO_5043506171" description="Ileal sodium/bile acid cotransporter" evidence="9">
    <location>
        <begin position="28"/>
        <end position="505"/>
    </location>
</feature>
<dbReference type="PANTHER" id="PTHR10361">
    <property type="entry name" value="SODIUM-BILE ACID COTRANSPORTER"/>
    <property type="match status" value="1"/>
</dbReference>
<feature type="transmembrane region" description="Helical" evidence="8">
    <location>
        <begin position="171"/>
        <end position="195"/>
    </location>
</feature>
<evidence type="ECO:0000313" key="11">
    <source>
        <dbReference type="Proteomes" id="UP001497623"/>
    </source>
</evidence>
<keyword evidence="3 8" id="KW-0812">Transmembrane</keyword>
<keyword evidence="11" id="KW-1185">Reference proteome</keyword>
<reference evidence="10 11" key="1">
    <citation type="submission" date="2024-05" db="EMBL/GenBank/DDBJ databases">
        <authorList>
            <person name="Wallberg A."/>
        </authorList>
    </citation>
    <scope>NUCLEOTIDE SEQUENCE [LARGE SCALE GENOMIC DNA]</scope>
</reference>
<evidence type="ECO:0000256" key="8">
    <source>
        <dbReference type="SAM" id="Phobius"/>
    </source>
</evidence>
<dbReference type="Gene3D" id="1.20.1530.20">
    <property type="match status" value="1"/>
</dbReference>
<feature type="signal peptide" evidence="9">
    <location>
        <begin position="1"/>
        <end position="27"/>
    </location>
</feature>
<feature type="compositionally biased region" description="Basic and acidic residues" evidence="7">
    <location>
        <begin position="464"/>
        <end position="473"/>
    </location>
</feature>
<proteinExistence type="inferred from homology"/>
<dbReference type="InterPro" id="IPR004710">
    <property type="entry name" value="Bilac:Na_transpt"/>
</dbReference>
<keyword evidence="5 8" id="KW-1133">Transmembrane helix</keyword>
<evidence type="ECO:0000256" key="7">
    <source>
        <dbReference type="SAM" id="MobiDB-lite"/>
    </source>
</evidence>
<evidence type="ECO:0000256" key="4">
    <source>
        <dbReference type="ARBA" id="ARBA00022847"/>
    </source>
</evidence>
<comment type="subcellular location">
    <subcellularLocation>
        <location evidence="1">Membrane</location>
        <topology evidence="1">Multi-pass membrane protein</topology>
    </subcellularLocation>
</comment>
<evidence type="ECO:0000256" key="3">
    <source>
        <dbReference type="ARBA" id="ARBA00022692"/>
    </source>
</evidence>
<evidence type="ECO:0000256" key="6">
    <source>
        <dbReference type="ARBA" id="ARBA00023136"/>
    </source>
</evidence>
<dbReference type="EMBL" id="CAXKWB010004447">
    <property type="protein sequence ID" value="CAL4073766.1"/>
    <property type="molecule type" value="Genomic_DNA"/>
</dbReference>
<dbReference type="Pfam" id="PF01758">
    <property type="entry name" value="SBF"/>
    <property type="match status" value="1"/>
</dbReference>
<dbReference type="GO" id="GO:0015293">
    <property type="term" value="F:symporter activity"/>
    <property type="evidence" value="ECO:0007669"/>
    <property type="project" value="UniProtKB-KW"/>
</dbReference>
<evidence type="ECO:0000313" key="10">
    <source>
        <dbReference type="EMBL" id="CAL4073766.1"/>
    </source>
</evidence>
<organism evidence="10 11">
    <name type="scientific">Meganyctiphanes norvegica</name>
    <name type="common">Northern krill</name>
    <name type="synonym">Thysanopoda norvegica</name>
    <dbReference type="NCBI Taxonomy" id="48144"/>
    <lineage>
        <taxon>Eukaryota</taxon>
        <taxon>Metazoa</taxon>
        <taxon>Ecdysozoa</taxon>
        <taxon>Arthropoda</taxon>
        <taxon>Crustacea</taxon>
        <taxon>Multicrustacea</taxon>
        <taxon>Malacostraca</taxon>
        <taxon>Eumalacostraca</taxon>
        <taxon>Eucarida</taxon>
        <taxon>Euphausiacea</taxon>
        <taxon>Euphausiidae</taxon>
        <taxon>Meganyctiphanes</taxon>
    </lineage>
</organism>
<feature type="region of interest" description="Disordered" evidence="7">
    <location>
        <begin position="464"/>
        <end position="505"/>
    </location>
</feature>
<protein>
    <recommendedName>
        <fullName evidence="12">Ileal sodium/bile acid cotransporter</fullName>
    </recommendedName>
</protein>
<dbReference type="AlphaFoldDB" id="A0AAV2QBF5"/>
<sequence length="505" mass="55499">MAMFNISRGAELVLGLLFMTLVVGAYAQDTSKAQLEDINEDIWFNPSEVLLLPEGSVVNISWFTTLQDITRVTYHVEDEFVSTVLSTVGQYELIIGSSDYNFYNVSSNYPNSSSSSSIHSNYTYMGTFEAQANFIGFNKIFVTLYDDSNQVVGVGQFKMTVSLSYQNLNDIFTIALGFIIAFMYVTMGATLDIDVIWQIFKAPIGPVIGLVCQYLFMPLIAYAIGLALFPDDPLLRLGLFLSGCSPGGGASNMWTHLLGGSLDLSIMMTFVSTIVAFGTVPLWVFSMGPLILQGADFVVPYKDIAVMVVSLVIPCGIGFAIQKFLPRAAKVLEWLLTPFSIFNLLFTFTFGVYSNRYIFSILDWKIFLAGFGLPFIGYCSGCLAAVLFKRKAADAVAIAIETGIQNNTVALFILKFTLERPAGDLTVVVPAASFMMTPVPLLVAVFVKKGYEWQVKRQQQDITTKESNIKEKPLSNVPHNDKTQSMANGVTGVDNPAADLRDEVV</sequence>
<keyword evidence="4" id="KW-0769">Symport</keyword>
<accession>A0AAV2QBF5</accession>
<dbReference type="InterPro" id="IPR038770">
    <property type="entry name" value="Na+/solute_symporter_sf"/>
</dbReference>
<feature type="transmembrane region" description="Helical" evidence="8">
    <location>
        <begin position="334"/>
        <end position="354"/>
    </location>
</feature>
<evidence type="ECO:0000256" key="1">
    <source>
        <dbReference type="ARBA" id="ARBA00004141"/>
    </source>
</evidence>
<keyword evidence="4" id="KW-0813">Transport</keyword>
<keyword evidence="6 8" id="KW-0472">Membrane</keyword>
<evidence type="ECO:0000256" key="5">
    <source>
        <dbReference type="ARBA" id="ARBA00022989"/>
    </source>
</evidence>
<keyword evidence="9" id="KW-0732">Signal</keyword>
<dbReference type="Proteomes" id="UP001497623">
    <property type="component" value="Unassembled WGS sequence"/>
</dbReference>
<evidence type="ECO:0008006" key="12">
    <source>
        <dbReference type="Google" id="ProtNLM"/>
    </source>
</evidence>
<feature type="transmembrane region" description="Helical" evidence="8">
    <location>
        <begin position="366"/>
        <end position="388"/>
    </location>
</feature>
<evidence type="ECO:0000256" key="2">
    <source>
        <dbReference type="ARBA" id="ARBA00006528"/>
    </source>
</evidence>
<evidence type="ECO:0000256" key="9">
    <source>
        <dbReference type="SAM" id="SignalP"/>
    </source>
</evidence>